<feature type="domain" description="Tyr recombinase" evidence="5">
    <location>
        <begin position="117"/>
        <end position="290"/>
    </location>
</feature>
<evidence type="ECO:0000259" key="5">
    <source>
        <dbReference type="PROSITE" id="PS51898"/>
    </source>
</evidence>
<reference evidence="7 8" key="1">
    <citation type="submission" date="2019-08" db="EMBL/GenBank/DDBJ databases">
        <title>In-depth cultivation of the pig gut microbiome towards novel bacterial diversity and tailored functional studies.</title>
        <authorList>
            <person name="Wylensek D."/>
            <person name="Hitch T.C.A."/>
            <person name="Clavel T."/>
        </authorList>
    </citation>
    <scope>NUCLEOTIDE SEQUENCE [LARGE SCALE GENOMIC DNA]</scope>
    <source>
        <strain evidence="7 8">WCA-693-APC-MOT-I</strain>
    </source>
</reference>
<evidence type="ECO:0000259" key="6">
    <source>
        <dbReference type="PROSITE" id="PS51900"/>
    </source>
</evidence>
<sequence>MNNKKFPSIWFIEHIWFEFEQRLKKEDTKKNYFSAIRTICEYLNCDFTEITLTDAKAYFDLISYGKQSLSKRTIQTKLAMLRSVGTFIYQNKKRFGCPDYVNVYTKIKSPDYDNYLHIEEIPTLEELDFILEEAKDNPMLFLMILLVLRCSLTSDEICRLTPNDICIDGRNIMFLVLEQNGKRRYVKIPDDVKKYLLSYLEQFGCNPFLFQNQRGGQLKVRTLQNMVRELIDKAGINRKFNLQDIRNASITYMLHGGAPVEQVAEHAGISERWMYRYNKIIEELDFSPVDYMNLTIK</sequence>
<name>A0A6L5Y1K6_9FIRM</name>
<dbReference type="PROSITE" id="PS51900">
    <property type="entry name" value="CB"/>
    <property type="match status" value="1"/>
</dbReference>
<dbReference type="Proteomes" id="UP000482209">
    <property type="component" value="Unassembled WGS sequence"/>
</dbReference>
<accession>A0A6L5Y1K6</accession>
<dbReference type="InterPro" id="IPR011010">
    <property type="entry name" value="DNA_brk_join_enz"/>
</dbReference>
<comment type="caution">
    <text evidence="7">The sequence shown here is derived from an EMBL/GenBank/DDBJ whole genome shotgun (WGS) entry which is preliminary data.</text>
</comment>
<organism evidence="7 8">
    <name type="scientific">Velocimicrobium porci</name>
    <dbReference type="NCBI Taxonomy" id="2606634"/>
    <lineage>
        <taxon>Bacteria</taxon>
        <taxon>Bacillati</taxon>
        <taxon>Bacillota</taxon>
        <taxon>Clostridia</taxon>
        <taxon>Lachnospirales</taxon>
        <taxon>Lachnospiraceae</taxon>
        <taxon>Velocimicrobium</taxon>
    </lineage>
</organism>
<dbReference type="PROSITE" id="PS51898">
    <property type="entry name" value="TYR_RECOMBINASE"/>
    <property type="match status" value="1"/>
</dbReference>
<proteinExistence type="inferred from homology"/>
<dbReference type="InterPro" id="IPR013762">
    <property type="entry name" value="Integrase-like_cat_sf"/>
</dbReference>
<dbReference type="InterPro" id="IPR044068">
    <property type="entry name" value="CB"/>
</dbReference>
<dbReference type="AlphaFoldDB" id="A0A6L5Y1K6"/>
<protein>
    <submittedName>
        <fullName evidence="7">Tyrosine-type recombinase/integrase</fullName>
    </submittedName>
</protein>
<evidence type="ECO:0000256" key="4">
    <source>
        <dbReference type="PROSITE-ProRule" id="PRU01248"/>
    </source>
</evidence>
<evidence type="ECO:0000313" key="7">
    <source>
        <dbReference type="EMBL" id="MSS64003.1"/>
    </source>
</evidence>
<dbReference type="EMBL" id="VUMT01000012">
    <property type="protein sequence ID" value="MSS64003.1"/>
    <property type="molecule type" value="Genomic_DNA"/>
</dbReference>
<keyword evidence="8" id="KW-1185">Reference proteome</keyword>
<dbReference type="InterPro" id="IPR002104">
    <property type="entry name" value="Integrase_catalytic"/>
</dbReference>
<feature type="domain" description="Core-binding (CB)" evidence="6">
    <location>
        <begin position="2"/>
        <end position="89"/>
    </location>
</feature>
<dbReference type="InterPro" id="IPR050090">
    <property type="entry name" value="Tyrosine_recombinase_XerCD"/>
</dbReference>
<evidence type="ECO:0000256" key="3">
    <source>
        <dbReference type="ARBA" id="ARBA00023172"/>
    </source>
</evidence>
<dbReference type="Pfam" id="PF00589">
    <property type="entry name" value="Phage_integrase"/>
    <property type="match status" value="1"/>
</dbReference>
<keyword evidence="3" id="KW-0233">DNA recombination</keyword>
<dbReference type="Gene3D" id="1.10.443.10">
    <property type="entry name" value="Intergrase catalytic core"/>
    <property type="match status" value="1"/>
</dbReference>
<dbReference type="SUPFAM" id="SSF56349">
    <property type="entry name" value="DNA breaking-rejoining enzymes"/>
    <property type="match status" value="1"/>
</dbReference>
<evidence type="ECO:0000256" key="2">
    <source>
        <dbReference type="ARBA" id="ARBA00023125"/>
    </source>
</evidence>
<comment type="similarity">
    <text evidence="1">Belongs to the 'phage' integrase family.</text>
</comment>
<gene>
    <name evidence="7" type="ORF">FYJ58_08965</name>
</gene>
<evidence type="ECO:0000256" key="1">
    <source>
        <dbReference type="ARBA" id="ARBA00008857"/>
    </source>
</evidence>
<dbReference type="InterPro" id="IPR010998">
    <property type="entry name" value="Integrase_recombinase_N"/>
</dbReference>
<dbReference type="Gene3D" id="1.10.150.130">
    <property type="match status" value="1"/>
</dbReference>
<dbReference type="PANTHER" id="PTHR30349">
    <property type="entry name" value="PHAGE INTEGRASE-RELATED"/>
    <property type="match status" value="1"/>
</dbReference>
<dbReference type="CDD" id="cd00397">
    <property type="entry name" value="DNA_BRE_C"/>
    <property type="match status" value="1"/>
</dbReference>
<dbReference type="RefSeq" id="WP_154519408.1">
    <property type="nucleotide sequence ID" value="NZ_VUMT01000012.1"/>
</dbReference>
<dbReference type="GO" id="GO:0015074">
    <property type="term" value="P:DNA integration"/>
    <property type="evidence" value="ECO:0007669"/>
    <property type="project" value="InterPro"/>
</dbReference>
<dbReference type="GO" id="GO:0006310">
    <property type="term" value="P:DNA recombination"/>
    <property type="evidence" value="ECO:0007669"/>
    <property type="project" value="UniProtKB-KW"/>
</dbReference>
<keyword evidence="2 4" id="KW-0238">DNA-binding</keyword>
<dbReference type="GO" id="GO:0003677">
    <property type="term" value="F:DNA binding"/>
    <property type="evidence" value="ECO:0007669"/>
    <property type="project" value="UniProtKB-UniRule"/>
</dbReference>
<evidence type="ECO:0000313" key="8">
    <source>
        <dbReference type="Proteomes" id="UP000482209"/>
    </source>
</evidence>
<dbReference type="PANTHER" id="PTHR30349:SF41">
    <property type="entry name" value="INTEGRASE_RECOMBINASE PROTEIN MJ0367-RELATED"/>
    <property type="match status" value="1"/>
</dbReference>